<keyword evidence="2" id="KW-0812">Transmembrane</keyword>
<sequence length="206" mass="23814">MVLGRSKKTQNQILDAEARSAAQPEAPSQPARKLPEKKGVPTPTRRQQEAARKRPLVHNDRKAARAAQRKAVQDQRAKMRMAMETGDEKYLPARDRGPQKRFARDYVDARWGIGEWLLIVVLIFLFASFLMTEEARALVAFSLWALMIAVIIECWWVGRQVAKRIDAKFGRENRERGLRFYTAMRSLQMRRLRLPKPLVSRGQYPS</sequence>
<name>A0ABP9G2B7_9MICC</name>
<evidence type="ECO:0000256" key="1">
    <source>
        <dbReference type="SAM" id="MobiDB-lite"/>
    </source>
</evidence>
<evidence type="ECO:0000313" key="4">
    <source>
        <dbReference type="Proteomes" id="UP001500368"/>
    </source>
</evidence>
<feature type="compositionally biased region" description="Low complexity" evidence="1">
    <location>
        <begin position="19"/>
        <end position="32"/>
    </location>
</feature>
<reference evidence="4" key="1">
    <citation type="journal article" date="2019" name="Int. J. Syst. Evol. Microbiol.">
        <title>The Global Catalogue of Microorganisms (GCM) 10K type strain sequencing project: providing services to taxonomists for standard genome sequencing and annotation.</title>
        <authorList>
            <consortium name="The Broad Institute Genomics Platform"/>
            <consortium name="The Broad Institute Genome Sequencing Center for Infectious Disease"/>
            <person name="Wu L."/>
            <person name="Ma J."/>
        </authorList>
    </citation>
    <scope>NUCLEOTIDE SEQUENCE [LARGE SCALE GENOMIC DNA]</scope>
    <source>
        <strain evidence="4">JCM 19129</strain>
    </source>
</reference>
<accession>A0ABP9G2B7</accession>
<feature type="transmembrane region" description="Helical" evidence="2">
    <location>
        <begin position="137"/>
        <end position="158"/>
    </location>
</feature>
<protein>
    <recommendedName>
        <fullName evidence="5">DUF3043 domain-containing protein</fullName>
    </recommendedName>
</protein>
<evidence type="ECO:0000256" key="2">
    <source>
        <dbReference type="SAM" id="Phobius"/>
    </source>
</evidence>
<dbReference type="Proteomes" id="UP001500368">
    <property type="component" value="Unassembled WGS sequence"/>
</dbReference>
<keyword evidence="2" id="KW-1133">Transmembrane helix</keyword>
<dbReference type="Pfam" id="PF11241">
    <property type="entry name" value="DUF3043"/>
    <property type="match status" value="1"/>
</dbReference>
<evidence type="ECO:0008006" key="5">
    <source>
        <dbReference type="Google" id="ProtNLM"/>
    </source>
</evidence>
<gene>
    <name evidence="3" type="ORF">GCM10025790_23840</name>
</gene>
<evidence type="ECO:0000313" key="3">
    <source>
        <dbReference type="EMBL" id="GAA4925562.1"/>
    </source>
</evidence>
<feature type="compositionally biased region" description="Basic and acidic residues" evidence="1">
    <location>
        <begin position="46"/>
        <end position="63"/>
    </location>
</feature>
<dbReference type="InterPro" id="IPR021403">
    <property type="entry name" value="DUF3043"/>
</dbReference>
<keyword evidence="4" id="KW-1185">Reference proteome</keyword>
<proteinExistence type="predicted"/>
<organism evidence="3 4">
    <name type="scientific">Nesterenkonia rhizosphaerae</name>
    <dbReference type="NCBI Taxonomy" id="1348272"/>
    <lineage>
        <taxon>Bacteria</taxon>
        <taxon>Bacillati</taxon>
        <taxon>Actinomycetota</taxon>
        <taxon>Actinomycetes</taxon>
        <taxon>Micrococcales</taxon>
        <taxon>Micrococcaceae</taxon>
        <taxon>Nesterenkonia</taxon>
    </lineage>
</organism>
<feature type="transmembrane region" description="Helical" evidence="2">
    <location>
        <begin position="111"/>
        <end position="131"/>
    </location>
</feature>
<comment type="caution">
    <text evidence="3">The sequence shown here is derived from an EMBL/GenBank/DDBJ whole genome shotgun (WGS) entry which is preliminary data.</text>
</comment>
<feature type="region of interest" description="Disordered" evidence="1">
    <location>
        <begin position="1"/>
        <end position="76"/>
    </location>
</feature>
<dbReference type="EMBL" id="BAABLW010000007">
    <property type="protein sequence ID" value="GAA4925562.1"/>
    <property type="molecule type" value="Genomic_DNA"/>
</dbReference>
<keyword evidence="2" id="KW-0472">Membrane</keyword>